<evidence type="ECO:0000256" key="1">
    <source>
        <dbReference type="ARBA" id="ARBA00004141"/>
    </source>
</evidence>
<evidence type="ECO:0000256" key="8">
    <source>
        <dbReference type="HAMAP-Rule" id="MF_01937"/>
    </source>
</evidence>
<evidence type="ECO:0000256" key="7">
    <source>
        <dbReference type="ARBA" id="ARBA00023136"/>
    </source>
</evidence>
<comment type="function">
    <text evidence="8">Conversion of 1,4-dihydroxy-2-naphthoate (DHNA) to demethylmenaquinone (DMK).</text>
</comment>
<protein>
    <recommendedName>
        <fullName evidence="8 9">1,4-dihydroxy-2-naphthoate octaprenyltransferase</fullName>
        <shortName evidence="8">DHNA-octaprenyltransferase</shortName>
        <ecNumber evidence="8 9">2.5.1.74</ecNumber>
    </recommendedName>
</protein>
<feature type="transmembrane region" description="Helical" evidence="8">
    <location>
        <begin position="287"/>
        <end position="310"/>
    </location>
</feature>
<feature type="region of interest" description="Disordered" evidence="10">
    <location>
        <begin position="1"/>
        <end position="26"/>
    </location>
</feature>
<keyword evidence="5 8" id="KW-0812">Transmembrane</keyword>
<keyword evidence="6 8" id="KW-1133">Transmembrane helix</keyword>
<dbReference type="EMBL" id="CP108110">
    <property type="protein sequence ID" value="WUQ81828.1"/>
    <property type="molecule type" value="Genomic_DNA"/>
</dbReference>
<evidence type="ECO:0000256" key="6">
    <source>
        <dbReference type="ARBA" id="ARBA00022989"/>
    </source>
</evidence>
<dbReference type="NCBIfam" id="NF004751">
    <property type="entry name" value="PRK06080.1-3"/>
    <property type="match status" value="1"/>
</dbReference>
<dbReference type="PIRSF" id="PIRSF005355">
    <property type="entry name" value="UBIAD1"/>
    <property type="match status" value="1"/>
</dbReference>
<keyword evidence="4 8" id="KW-0808">Transferase</keyword>
<dbReference type="EC" id="2.5.1.74" evidence="8 9"/>
<evidence type="ECO:0000256" key="9">
    <source>
        <dbReference type="NCBIfam" id="TIGR00751"/>
    </source>
</evidence>
<reference evidence="11" key="1">
    <citation type="submission" date="2022-10" db="EMBL/GenBank/DDBJ databases">
        <title>The complete genomes of actinobacterial strains from the NBC collection.</title>
        <authorList>
            <person name="Joergensen T.S."/>
            <person name="Alvarez Arevalo M."/>
            <person name="Sterndorff E.B."/>
            <person name="Faurdal D."/>
            <person name="Vuksanovic O."/>
            <person name="Mourched A.-S."/>
            <person name="Charusanti P."/>
            <person name="Shaw S."/>
            <person name="Blin K."/>
            <person name="Weber T."/>
        </authorList>
    </citation>
    <scope>NUCLEOTIDE SEQUENCE</scope>
    <source>
        <strain evidence="11">NBC_00222</strain>
    </source>
</reference>
<evidence type="ECO:0000256" key="4">
    <source>
        <dbReference type="ARBA" id="ARBA00022679"/>
    </source>
</evidence>
<dbReference type="Gene3D" id="1.10.357.140">
    <property type="entry name" value="UbiA prenyltransferase"/>
    <property type="match status" value="1"/>
</dbReference>
<evidence type="ECO:0000256" key="10">
    <source>
        <dbReference type="SAM" id="MobiDB-lite"/>
    </source>
</evidence>
<dbReference type="InterPro" id="IPR004657">
    <property type="entry name" value="MenA"/>
</dbReference>
<sequence>MTAPSSPAAPSPAPAPGHHPRPPGGAVRAWLAGARLKTLPVTLAPIAVGTAVAVPHGLPDGRRTALTLVFALGFVLGTNFLNDYSDGIRGTDDHRLGPARLVGSGRASPRQVLRHGLTLYGVAVAAAVVMAVTVSWWLLGLAAVCALGGWFYTGGSRPYGYRSLGDVSIFVYHGVIAVCATVFIQVGRLPLLALAAGVPMGLLACALLTTNNLRDIPTDTEAGKITVAVRLGEGRTRIYYALLVASAFASAAALAAARPWALLVLGAAPVAVRPLRRVLGGARGRDLIPALEHTCWLLLAFGALLTTGLVL</sequence>
<dbReference type="CDD" id="cd13962">
    <property type="entry name" value="PT_UbiA_UBIAD1"/>
    <property type="match status" value="1"/>
</dbReference>
<dbReference type="PANTHER" id="PTHR13929">
    <property type="entry name" value="1,4-DIHYDROXY-2-NAPHTHOATE OCTAPRENYLTRANSFERASE"/>
    <property type="match status" value="1"/>
</dbReference>
<evidence type="ECO:0000256" key="2">
    <source>
        <dbReference type="ARBA" id="ARBA00022428"/>
    </source>
</evidence>
<organism evidence="11 12">
    <name type="scientific">Kitasatospora purpeofusca</name>
    <dbReference type="NCBI Taxonomy" id="67352"/>
    <lineage>
        <taxon>Bacteria</taxon>
        <taxon>Bacillati</taxon>
        <taxon>Actinomycetota</taxon>
        <taxon>Actinomycetes</taxon>
        <taxon>Kitasatosporales</taxon>
        <taxon>Streptomycetaceae</taxon>
        <taxon>Kitasatospora</taxon>
    </lineage>
</organism>
<dbReference type="InterPro" id="IPR044878">
    <property type="entry name" value="UbiA_sf"/>
</dbReference>
<dbReference type="GO" id="GO:0046428">
    <property type="term" value="F:1,4-dihydroxy-2-naphthoate polyprenyltransferase activity"/>
    <property type="evidence" value="ECO:0007669"/>
    <property type="project" value="UniProtKB-EC"/>
</dbReference>
<dbReference type="Proteomes" id="UP001432222">
    <property type="component" value="Chromosome"/>
</dbReference>
<evidence type="ECO:0000313" key="12">
    <source>
        <dbReference type="Proteomes" id="UP001432222"/>
    </source>
</evidence>
<dbReference type="InterPro" id="IPR026046">
    <property type="entry name" value="UBIAD1"/>
</dbReference>
<dbReference type="Pfam" id="PF01040">
    <property type="entry name" value="UbiA"/>
    <property type="match status" value="1"/>
</dbReference>
<dbReference type="NCBIfam" id="TIGR00751">
    <property type="entry name" value="menA"/>
    <property type="match status" value="1"/>
</dbReference>
<feature type="transmembrane region" description="Helical" evidence="8">
    <location>
        <begin position="191"/>
        <end position="209"/>
    </location>
</feature>
<evidence type="ECO:0000256" key="5">
    <source>
        <dbReference type="ARBA" id="ARBA00022692"/>
    </source>
</evidence>
<proteinExistence type="inferred from homology"/>
<comment type="subcellular location">
    <subcellularLocation>
        <location evidence="8">Cell membrane</location>
        <topology evidence="8">Multi-pass membrane protein</topology>
    </subcellularLocation>
    <subcellularLocation>
        <location evidence="1">Membrane</location>
        <topology evidence="1">Multi-pass membrane protein</topology>
    </subcellularLocation>
</comment>
<name>A0ABZ1TS85_9ACTN</name>
<gene>
    <name evidence="8" type="primary">menA</name>
    <name evidence="11" type="ORF">OHA16_01855</name>
</gene>
<evidence type="ECO:0000313" key="11">
    <source>
        <dbReference type="EMBL" id="WUQ81828.1"/>
    </source>
</evidence>
<dbReference type="RefSeq" id="WP_328952903.1">
    <property type="nucleotide sequence ID" value="NZ_CP108110.1"/>
</dbReference>
<feature type="transmembrane region" description="Helical" evidence="8">
    <location>
        <begin position="164"/>
        <end position="184"/>
    </location>
</feature>
<feature type="transmembrane region" description="Helical" evidence="8">
    <location>
        <begin position="64"/>
        <end position="81"/>
    </location>
</feature>
<accession>A0ABZ1TS85</accession>
<comment type="pathway">
    <text evidence="8">Quinol/quinone metabolism; menaquinone biosynthesis; menaquinol from 1,4-dihydroxy-2-naphthoate: step 1/2.</text>
</comment>
<keyword evidence="7 8" id="KW-0472">Membrane</keyword>
<feature type="transmembrane region" description="Helical" evidence="8">
    <location>
        <begin position="238"/>
        <end position="266"/>
    </location>
</feature>
<keyword evidence="12" id="KW-1185">Reference proteome</keyword>
<keyword evidence="3 8" id="KW-1003">Cell membrane</keyword>
<dbReference type="InterPro" id="IPR000537">
    <property type="entry name" value="UbiA_prenyltransferase"/>
</dbReference>
<comment type="similarity">
    <text evidence="8">Belongs to the MenA family. Type 1 subfamily.</text>
</comment>
<dbReference type="HAMAP" id="MF_01937">
    <property type="entry name" value="MenA_1"/>
    <property type="match status" value="1"/>
</dbReference>
<evidence type="ECO:0000256" key="3">
    <source>
        <dbReference type="ARBA" id="ARBA00022475"/>
    </source>
</evidence>
<dbReference type="PANTHER" id="PTHR13929:SF0">
    <property type="entry name" value="UBIA PRENYLTRANSFERASE DOMAIN-CONTAINING PROTEIN 1"/>
    <property type="match status" value="1"/>
</dbReference>
<feature type="compositionally biased region" description="Pro residues" evidence="10">
    <location>
        <begin position="7"/>
        <end position="17"/>
    </location>
</feature>
<feature type="transmembrane region" description="Helical" evidence="8">
    <location>
        <begin position="119"/>
        <end position="152"/>
    </location>
</feature>
<comment type="catalytic activity">
    <reaction evidence="8">
        <text>an all-trans-polyprenyl diphosphate + 1,4-dihydroxy-2-naphthoate + H(+) = a 2-demethylmenaquinol + CO2 + diphosphate</text>
        <dbReference type="Rhea" id="RHEA:26478"/>
        <dbReference type="Rhea" id="RHEA-COMP:9563"/>
        <dbReference type="Rhea" id="RHEA-COMP:9564"/>
        <dbReference type="ChEBI" id="CHEBI:11173"/>
        <dbReference type="ChEBI" id="CHEBI:15378"/>
        <dbReference type="ChEBI" id="CHEBI:16526"/>
        <dbReference type="ChEBI" id="CHEBI:33019"/>
        <dbReference type="ChEBI" id="CHEBI:55437"/>
        <dbReference type="ChEBI" id="CHEBI:58914"/>
        <dbReference type="EC" id="2.5.1.74"/>
    </reaction>
</comment>
<keyword evidence="2 8" id="KW-0474">Menaquinone biosynthesis</keyword>